<dbReference type="AlphaFoldDB" id="A0AA36CSB2"/>
<organism evidence="5 6">
    <name type="scientific">Mesorhabditis spiculigera</name>
    <dbReference type="NCBI Taxonomy" id="96644"/>
    <lineage>
        <taxon>Eukaryota</taxon>
        <taxon>Metazoa</taxon>
        <taxon>Ecdysozoa</taxon>
        <taxon>Nematoda</taxon>
        <taxon>Chromadorea</taxon>
        <taxon>Rhabditida</taxon>
        <taxon>Rhabditina</taxon>
        <taxon>Rhabditomorpha</taxon>
        <taxon>Rhabditoidea</taxon>
        <taxon>Rhabditidae</taxon>
        <taxon>Mesorhabditinae</taxon>
        <taxon>Mesorhabditis</taxon>
    </lineage>
</organism>
<dbReference type="PANTHER" id="PTHR12483:SF115">
    <property type="entry name" value="COPPER TRANSPORT PROTEIN"/>
    <property type="match status" value="1"/>
</dbReference>
<dbReference type="EMBL" id="CATQJA010002620">
    <property type="protein sequence ID" value="CAJ0573547.1"/>
    <property type="molecule type" value="Genomic_DNA"/>
</dbReference>
<evidence type="ECO:0000313" key="6">
    <source>
        <dbReference type="Proteomes" id="UP001177023"/>
    </source>
</evidence>
<feature type="non-terminal residue" evidence="5">
    <location>
        <position position="226"/>
    </location>
</feature>
<keyword evidence="4" id="KW-0813">Transport</keyword>
<accession>A0AA36CSB2</accession>
<feature type="transmembrane region" description="Helical" evidence="4">
    <location>
        <begin position="120"/>
        <end position="140"/>
    </location>
</feature>
<dbReference type="Pfam" id="PF04145">
    <property type="entry name" value="Ctr"/>
    <property type="match status" value="2"/>
</dbReference>
<reference evidence="5" key="1">
    <citation type="submission" date="2023-06" db="EMBL/GenBank/DDBJ databases">
        <authorList>
            <person name="Delattre M."/>
        </authorList>
    </citation>
    <scope>NUCLEOTIDE SEQUENCE</scope>
    <source>
        <strain evidence="5">AF72</strain>
    </source>
</reference>
<keyword evidence="4" id="KW-0406">Ion transport</keyword>
<keyword evidence="4" id="KW-0187">Copper transport</keyword>
<evidence type="ECO:0000256" key="4">
    <source>
        <dbReference type="RuleBase" id="RU367022"/>
    </source>
</evidence>
<evidence type="ECO:0000313" key="5">
    <source>
        <dbReference type="EMBL" id="CAJ0573547.1"/>
    </source>
</evidence>
<evidence type="ECO:0000256" key="1">
    <source>
        <dbReference type="ARBA" id="ARBA00022692"/>
    </source>
</evidence>
<sequence>MLWVAPYHLSFCVRVCVQSGDLLPIIKKALLASPVCLSPPVRLWVHYVAERCFSSFDLAFLPLKMEDVATTPVGMDMTMDMTGSTMKMPMKMHKMWMWFHTHVEDTILFDFWTVNTAGEMVYSCFILLFLAIGLEALKWARWRAEQHWDGKLPETYIGRLFHHAHLVQVLLFFIQITLGYLLMLAFMTFSIWVGLAIAIGSGIGFYFFGSRPVLPNRSRPGEECCG</sequence>
<feature type="transmembrane region" description="Helical" evidence="4">
    <location>
        <begin position="189"/>
        <end position="209"/>
    </location>
</feature>
<dbReference type="InterPro" id="IPR007274">
    <property type="entry name" value="Cop_transporter"/>
</dbReference>
<evidence type="ECO:0000256" key="3">
    <source>
        <dbReference type="ARBA" id="ARBA00023136"/>
    </source>
</evidence>
<feature type="transmembrane region" description="Helical" evidence="4">
    <location>
        <begin position="160"/>
        <end position="183"/>
    </location>
</feature>
<keyword evidence="3 4" id="KW-0472">Membrane</keyword>
<dbReference type="Proteomes" id="UP001177023">
    <property type="component" value="Unassembled WGS sequence"/>
</dbReference>
<protein>
    <recommendedName>
        <fullName evidence="4">Copper transport protein</fullName>
    </recommendedName>
</protein>
<proteinExistence type="inferred from homology"/>
<keyword evidence="4" id="KW-0186">Copper</keyword>
<comment type="subcellular location">
    <subcellularLocation>
        <location evidence="4">Membrane</location>
        <topology evidence="4">Multi-pass membrane protein</topology>
    </subcellularLocation>
</comment>
<evidence type="ECO:0000256" key="2">
    <source>
        <dbReference type="ARBA" id="ARBA00022989"/>
    </source>
</evidence>
<comment type="caution">
    <text evidence="5">The sequence shown here is derived from an EMBL/GenBank/DDBJ whole genome shotgun (WGS) entry which is preliminary data.</text>
</comment>
<dbReference type="GO" id="GO:0016020">
    <property type="term" value="C:membrane"/>
    <property type="evidence" value="ECO:0007669"/>
    <property type="project" value="UniProtKB-SubCell"/>
</dbReference>
<keyword evidence="1 4" id="KW-0812">Transmembrane</keyword>
<keyword evidence="6" id="KW-1185">Reference proteome</keyword>
<dbReference type="GO" id="GO:0005375">
    <property type="term" value="F:copper ion transmembrane transporter activity"/>
    <property type="evidence" value="ECO:0007669"/>
    <property type="project" value="UniProtKB-UniRule"/>
</dbReference>
<dbReference type="PANTHER" id="PTHR12483">
    <property type="entry name" value="SOLUTE CARRIER FAMILY 31 COPPER TRANSPORTERS"/>
    <property type="match status" value="1"/>
</dbReference>
<gene>
    <name evidence="5" type="ORF">MSPICULIGERA_LOCUS11903</name>
</gene>
<comment type="similarity">
    <text evidence="4">Belongs to the copper transporter (Ctr) (TC 1.A.56) family. SLC31A subfamily.</text>
</comment>
<name>A0AA36CSB2_9BILA</name>
<keyword evidence="2 4" id="KW-1133">Transmembrane helix</keyword>